<dbReference type="InterPro" id="IPR011051">
    <property type="entry name" value="RmlC_Cupin_sf"/>
</dbReference>
<dbReference type="Proteomes" id="UP000729733">
    <property type="component" value="Unassembled WGS sequence"/>
</dbReference>
<dbReference type="InterPro" id="IPR014710">
    <property type="entry name" value="RmlC-like_jellyroll"/>
</dbReference>
<dbReference type="SUPFAM" id="SSF51182">
    <property type="entry name" value="RmlC-like cupins"/>
    <property type="match status" value="1"/>
</dbReference>
<protein>
    <submittedName>
        <fullName evidence="1">dTDP-4-dehydrorhamnose 3,5-epimerase</fullName>
    </submittedName>
</protein>
<name>A0A964BTT0_9CYAN</name>
<gene>
    <name evidence="1" type="ORF">I4641_20475</name>
</gene>
<sequence>MGLIKGVTLQAIESIQGGMAEFYTPQSSDETMVVKVPANTIDDLFVHKHQTDQLLVVKGSFVLVVLYNKQYQYIPLSEDFPQVATIPKGILHGAINFKDRDCLLVNAVLRHGEAKPKDYQPMARPFPYDLDRAKSSLRNLEIVATNLIAGAGI</sequence>
<evidence type="ECO:0000313" key="1">
    <source>
        <dbReference type="EMBL" id="MCC0179340.1"/>
    </source>
</evidence>
<dbReference type="CDD" id="cd02208">
    <property type="entry name" value="cupin_RmlC-like"/>
    <property type="match status" value="1"/>
</dbReference>
<comment type="caution">
    <text evidence="1">The sequence shown here is derived from an EMBL/GenBank/DDBJ whole genome shotgun (WGS) entry which is preliminary data.</text>
</comment>
<dbReference type="Gene3D" id="2.60.120.10">
    <property type="entry name" value="Jelly Rolls"/>
    <property type="match status" value="1"/>
</dbReference>
<dbReference type="EMBL" id="JADWDC010000078">
    <property type="protein sequence ID" value="MCC0179340.1"/>
    <property type="molecule type" value="Genomic_DNA"/>
</dbReference>
<evidence type="ECO:0000313" key="2">
    <source>
        <dbReference type="Proteomes" id="UP000729733"/>
    </source>
</evidence>
<accession>A0A964BTT0</accession>
<dbReference type="RefSeq" id="WP_229642439.1">
    <property type="nucleotide sequence ID" value="NZ_JADWDC010000078.1"/>
</dbReference>
<dbReference type="AlphaFoldDB" id="A0A964BTT0"/>
<keyword evidence="2" id="KW-1185">Reference proteome</keyword>
<reference evidence="1" key="1">
    <citation type="journal article" date="2021" name="Antonie Van Leeuwenhoek">
        <title>Draft genome and description of Waterburya agarophytonicola gen. nov. sp. nov. (Pleurocapsales, Cyanobacteria): a seaweed symbiont.</title>
        <authorList>
            <person name="Bonthond G."/>
            <person name="Shalygin S."/>
            <person name="Bayer T."/>
            <person name="Weinberger F."/>
        </authorList>
    </citation>
    <scope>NUCLEOTIDE SEQUENCE</scope>
    <source>
        <strain evidence="1">KI4</strain>
    </source>
</reference>
<organism evidence="1 2">
    <name type="scientific">Waterburya agarophytonicola KI4</name>
    <dbReference type="NCBI Taxonomy" id="2874699"/>
    <lineage>
        <taxon>Bacteria</taxon>
        <taxon>Bacillati</taxon>
        <taxon>Cyanobacteriota</taxon>
        <taxon>Cyanophyceae</taxon>
        <taxon>Pleurocapsales</taxon>
        <taxon>Hyellaceae</taxon>
        <taxon>Waterburya</taxon>
        <taxon>Waterburya agarophytonicola</taxon>
    </lineage>
</organism>
<proteinExistence type="predicted"/>